<keyword evidence="2" id="KW-1185">Reference proteome</keyword>
<evidence type="ECO:0000313" key="1">
    <source>
        <dbReference type="EMBL" id="GAU46485.1"/>
    </source>
</evidence>
<accession>A0A2Z6PC58</accession>
<dbReference type="AlphaFoldDB" id="A0A2Z6PC58"/>
<dbReference type="PANTHER" id="PTHR34466">
    <property type="entry name" value="OS11G0129800 PROTEIN"/>
    <property type="match status" value="1"/>
</dbReference>
<evidence type="ECO:0000313" key="2">
    <source>
        <dbReference type="Proteomes" id="UP000242715"/>
    </source>
</evidence>
<reference evidence="2" key="1">
    <citation type="journal article" date="2017" name="Front. Plant Sci.">
        <title>Climate Clever Clovers: New Paradigm to Reduce the Environmental Footprint of Ruminants by Breeding Low Methanogenic Forages Utilizing Haplotype Variation.</title>
        <authorList>
            <person name="Kaur P."/>
            <person name="Appels R."/>
            <person name="Bayer P.E."/>
            <person name="Keeble-Gagnere G."/>
            <person name="Wang J."/>
            <person name="Hirakawa H."/>
            <person name="Shirasawa K."/>
            <person name="Vercoe P."/>
            <person name="Stefanova K."/>
            <person name="Durmic Z."/>
            <person name="Nichols P."/>
            <person name="Revell C."/>
            <person name="Isobe S.N."/>
            <person name="Edwards D."/>
            <person name="Erskine W."/>
        </authorList>
    </citation>
    <scope>NUCLEOTIDE SEQUENCE [LARGE SCALE GENOMIC DNA]</scope>
    <source>
        <strain evidence="2">cv. Daliak</strain>
    </source>
</reference>
<name>A0A2Z6PC58_TRISU</name>
<organism evidence="1 2">
    <name type="scientific">Trifolium subterraneum</name>
    <name type="common">Subterranean clover</name>
    <dbReference type="NCBI Taxonomy" id="3900"/>
    <lineage>
        <taxon>Eukaryota</taxon>
        <taxon>Viridiplantae</taxon>
        <taxon>Streptophyta</taxon>
        <taxon>Embryophyta</taxon>
        <taxon>Tracheophyta</taxon>
        <taxon>Spermatophyta</taxon>
        <taxon>Magnoliopsida</taxon>
        <taxon>eudicotyledons</taxon>
        <taxon>Gunneridae</taxon>
        <taxon>Pentapetalae</taxon>
        <taxon>rosids</taxon>
        <taxon>fabids</taxon>
        <taxon>Fabales</taxon>
        <taxon>Fabaceae</taxon>
        <taxon>Papilionoideae</taxon>
        <taxon>50 kb inversion clade</taxon>
        <taxon>NPAAA clade</taxon>
        <taxon>Hologalegina</taxon>
        <taxon>IRL clade</taxon>
        <taxon>Trifolieae</taxon>
        <taxon>Trifolium</taxon>
    </lineage>
</organism>
<dbReference type="Proteomes" id="UP000242715">
    <property type="component" value="Unassembled WGS sequence"/>
</dbReference>
<dbReference type="OrthoDB" id="660305at2759"/>
<dbReference type="PANTHER" id="PTHR34466:SF3">
    <property type="entry name" value="OS11G0129800 PROTEIN"/>
    <property type="match status" value="1"/>
</dbReference>
<proteinExistence type="predicted"/>
<protein>
    <submittedName>
        <fullName evidence="1">Uncharacterized protein</fullName>
    </submittedName>
</protein>
<gene>
    <name evidence="1" type="ORF">TSUD_402400</name>
</gene>
<sequence>MFPVSLTKCTLICCFDEEHHGKNSTYFATLLFEQSEADCKDRKGLKFGGNNRKGGLFERTDNNVIGQEKDLRRWSSQHSVVEPSLQTRNYDDAVSTASSGLGCDEKTIRAVCEQKSVQMDQPGGNDIYETVRSEVRRVISEIQIDLESVSFMRSSLSPSQLAVNLL</sequence>
<dbReference type="EMBL" id="DF974218">
    <property type="protein sequence ID" value="GAU46485.1"/>
    <property type="molecule type" value="Genomic_DNA"/>
</dbReference>